<feature type="transmembrane region" description="Helical" evidence="8">
    <location>
        <begin position="344"/>
        <end position="367"/>
    </location>
</feature>
<dbReference type="InterPro" id="IPR006043">
    <property type="entry name" value="NCS2"/>
</dbReference>
<keyword evidence="6 8" id="KW-1133">Transmembrane helix</keyword>
<comment type="subcellular location">
    <subcellularLocation>
        <location evidence="1">Cell membrane</location>
        <topology evidence="1">Multi-pass membrane protein</topology>
    </subcellularLocation>
</comment>
<accession>A0A6L6HN14</accession>
<keyword evidence="4" id="KW-1003">Cell membrane</keyword>
<gene>
    <name evidence="9" type="ORF">GIY56_05695</name>
</gene>
<dbReference type="GO" id="GO:0005886">
    <property type="term" value="C:plasma membrane"/>
    <property type="evidence" value="ECO:0007669"/>
    <property type="project" value="UniProtKB-SubCell"/>
</dbReference>
<dbReference type="NCBIfam" id="TIGR00801">
    <property type="entry name" value="ncs2"/>
    <property type="match status" value="1"/>
</dbReference>
<dbReference type="PANTHER" id="PTHR42810:SF4">
    <property type="entry name" value="URIC ACID TRANSPORTER UACT"/>
    <property type="match status" value="1"/>
</dbReference>
<evidence type="ECO:0000313" key="10">
    <source>
        <dbReference type="Proteomes" id="UP000481417"/>
    </source>
</evidence>
<dbReference type="GO" id="GO:0042907">
    <property type="term" value="F:xanthine transmembrane transporter activity"/>
    <property type="evidence" value="ECO:0007669"/>
    <property type="project" value="TreeGrafter"/>
</dbReference>
<comment type="similarity">
    <text evidence="2">Belongs to the nucleobase:cation symporter-2 (NCS2) (TC 2.A.40) family.</text>
</comment>
<protein>
    <submittedName>
        <fullName evidence="9">Pyrimidine utilization transport protein G</fullName>
    </submittedName>
</protein>
<comment type="caution">
    <text evidence="9">The sequence shown here is derived from an EMBL/GenBank/DDBJ whole genome shotgun (WGS) entry which is preliminary data.</text>
</comment>
<dbReference type="PANTHER" id="PTHR42810">
    <property type="entry name" value="PURINE PERMEASE C1399.01C-RELATED"/>
    <property type="match status" value="1"/>
</dbReference>
<organism evidence="9 10">
    <name type="scientific">Paracoccus lichenicola</name>
    <dbReference type="NCBI Taxonomy" id="2665644"/>
    <lineage>
        <taxon>Bacteria</taxon>
        <taxon>Pseudomonadati</taxon>
        <taxon>Pseudomonadota</taxon>
        <taxon>Alphaproteobacteria</taxon>
        <taxon>Rhodobacterales</taxon>
        <taxon>Paracoccaceae</taxon>
        <taxon>Paracoccus</taxon>
    </lineage>
</organism>
<evidence type="ECO:0000256" key="6">
    <source>
        <dbReference type="ARBA" id="ARBA00022989"/>
    </source>
</evidence>
<dbReference type="InterPro" id="IPR006042">
    <property type="entry name" value="Xan_ur_permease"/>
</dbReference>
<feature type="transmembrane region" description="Helical" evidence="8">
    <location>
        <begin position="54"/>
        <end position="70"/>
    </location>
</feature>
<dbReference type="Pfam" id="PF00860">
    <property type="entry name" value="Xan_ur_permease"/>
    <property type="match status" value="1"/>
</dbReference>
<feature type="transmembrane region" description="Helical" evidence="8">
    <location>
        <begin position="387"/>
        <end position="416"/>
    </location>
</feature>
<dbReference type="Proteomes" id="UP000481417">
    <property type="component" value="Unassembled WGS sequence"/>
</dbReference>
<keyword evidence="3" id="KW-0813">Transport</keyword>
<keyword evidence="10" id="KW-1185">Reference proteome</keyword>
<dbReference type="EMBL" id="WMBT01000002">
    <property type="protein sequence ID" value="MTD99771.1"/>
    <property type="molecule type" value="Genomic_DNA"/>
</dbReference>
<feature type="transmembrane region" description="Helical" evidence="8">
    <location>
        <begin position="103"/>
        <end position="127"/>
    </location>
</feature>
<evidence type="ECO:0000256" key="3">
    <source>
        <dbReference type="ARBA" id="ARBA00022448"/>
    </source>
</evidence>
<evidence type="ECO:0000256" key="4">
    <source>
        <dbReference type="ARBA" id="ARBA00022475"/>
    </source>
</evidence>
<sequence length="426" mass="43252">MGYFPTWRPATGATVLPDEKLPLAAAIPMSVQHLLAMSGSTILAPLIMGFDPNVAVFFSGIGTLLFFAITGGRVPSYLGSSFAFIAVVMAATGFAGGGANPNIGVALGGIIAAGLVYALIGLAVMAAGTGWVERLMPPAVTGAIGVSIGLNLAPVAVNQLKGSMAHLAIALATVLCMAMVSAYGTRTTRRIAVLIALAFGYGLVLVLGNGAGIVPGIDFSRVGQAAWFGIPSFTAPRFDWTAISMIAPVAVVLVAENLGHIKALGAITGRNMDRYIGRGFLGDGLATMIAGAGGGTGVTTYAENIGVMAMTRVYSTLIFPMAAVIAILLGLSPKFGAILQTIPAPVLAGLAVSVFGLIASAMARIWVDNRVDFSDPRNLFTVGVALILGAGDFTVTIGGFALGGIGTSTLAALVIWQVLGIGRRTA</sequence>
<evidence type="ECO:0000256" key="8">
    <source>
        <dbReference type="SAM" id="Phobius"/>
    </source>
</evidence>
<feature type="transmembrane region" description="Helical" evidence="8">
    <location>
        <begin position="139"/>
        <end position="157"/>
    </location>
</feature>
<feature type="transmembrane region" description="Helical" evidence="8">
    <location>
        <begin position="280"/>
        <end position="301"/>
    </location>
</feature>
<feature type="transmembrane region" description="Helical" evidence="8">
    <location>
        <begin position="163"/>
        <end position="184"/>
    </location>
</feature>
<reference evidence="9 10" key="1">
    <citation type="submission" date="2019-11" db="EMBL/GenBank/DDBJ databases">
        <authorList>
            <person name="Lang L."/>
        </authorList>
    </citation>
    <scope>NUCLEOTIDE SEQUENCE [LARGE SCALE GENOMIC DNA]</scope>
    <source>
        <strain evidence="9 10">YIM 132242</strain>
    </source>
</reference>
<name>A0A6L6HN14_9RHOB</name>
<dbReference type="AlphaFoldDB" id="A0A6L6HN14"/>
<feature type="transmembrane region" description="Helical" evidence="8">
    <location>
        <begin position="77"/>
        <end position="97"/>
    </location>
</feature>
<feature type="transmembrane region" description="Helical" evidence="8">
    <location>
        <begin position="240"/>
        <end position="259"/>
    </location>
</feature>
<evidence type="ECO:0000256" key="1">
    <source>
        <dbReference type="ARBA" id="ARBA00004651"/>
    </source>
</evidence>
<feature type="transmembrane region" description="Helical" evidence="8">
    <location>
        <begin position="191"/>
        <end position="214"/>
    </location>
</feature>
<evidence type="ECO:0000313" key="9">
    <source>
        <dbReference type="EMBL" id="MTD99771.1"/>
    </source>
</evidence>
<feature type="transmembrane region" description="Helical" evidence="8">
    <location>
        <begin position="313"/>
        <end position="332"/>
    </location>
</feature>
<evidence type="ECO:0000256" key="5">
    <source>
        <dbReference type="ARBA" id="ARBA00022692"/>
    </source>
</evidence>
<evidence type="ECO:0000256" key="2">
    <source>
        <dbReference type="ARBA" id="ARBA00008821"/>
    </source>
</evidence>
<dbReference type="RefSeq" id="WP_154763818.1">
    <property type="nucleotide sequence ID" value="NZ_WMBT01000002.1"/>
</dbReference>
<evidence type="ECO:0000256" key="7">
    <source>
        <dbReference type="ARBA" id="ARBA00023136"/>
    </source>
</evidence>
<keyword evidence="7 8" id="KW-0472">Membrane</keyword>
<proteinExistence type="inferred from homology"/>
<keyword evidence="5 8" id="KW-0812">Transmembrane</keyword>